<sequence length="300" mass="31498">MTSIFTKSYEPSHPRKVAFLGLGVMGYPMAGHLALAGHQVTVYNRSAAKAQAWSDEFRGACAATPREAAASADIVFCCVGNDDDLRSVTLGANGAFAGMKPGAIFVDHTTASATVARELYSAAKNIGLQFIDAPVSGGQAGAQNGALTVMCGGEAAAFESVKPVGMAFSKAFTLMGEAGAGQLTKMVNQICIAGLVQGLSEAVAFGQKAGLDMKQVLDVIGKGAAQSWQLDNRGKTMVADQFEFGFAVDWMRKDLGLVLDEAKRNGARLPVTALVDQFYADVQAMGGQRWDTSSLIKRLK</sequence>
<evidence type="ECO:0000256" key="3">
    <source>
        <dbReference type="ARBA" id="ARBA00023027"/>
    </source>
</evidence>
<dbReference type="InterPro" id="IPR036291">
    <property type="entry name" value="NAD(P)-bd_dom_sf"/>
</dbReference>
<dbReference type="InterPro" id="IPR015815">
    <property type="entry name" value="HIBADH-related"/>
</dbReference>
<gene>
    <name evidence="7" type="ORF">ABLV49_01410</name>
</gene>
<evidence type="ECO:0000259" key="5">
    <source>
        <dbReference type="Pfam" id="PF03446"/>
    </source>
</evidence>
<dbReference type="InterPro" id="IPR008927">
    <property type="entry name" value="6-PGluconate_DH-like_C_sf"/>
</dbReference>
<dbReference type="Pfam" id="PF14833">
    <property type="entry name" value="NAD_binding_11"/>
    <property type="match status" value="1"/>
</dbReference>
<dbReference type="Gene3D" id="3.40.50.720">
    <property type="entry name" value="NAD(P)-binding Rossmann-like Domain"/>
    <property type="match status" value="1"/>
</dbReference>
<dbReference type="InterPro" id="IPR002204">
    <property type="entry name" value="3-OH-isobutyrate_DH-rel_CS"/>
</dbReference>
<dbReference type="GO" id="GO:0050661">
    <property type="term" value="F:NADP binding"/>
    <property type="evidence" value="ECO:0007669"/>
    <property type="project" value="InterPro"/>
</dbReference>
<evidence type="ECO:0000256" key="1">
    <source>
        <dbReference type="ARBA" id="ARBA00009080"/>
    </source>
</evidence>
<dbReference type="PIRSF" id="PIRSF000103">
    <property type="entry name" value="HIBADH"/>
    <property type="match status" value="1"/>
</dbReference>
<dbReference type="Pfam" id="PF03446">
    <property type="entry name" value="NAD_binding_2"/>
    <property type="match status" value="1"/>
</dbReference>
<dbReference type="InterPro" id="IPR006115">
    <property type="entry name" value="6PGDH_NADP-bd"/>
</dbReference>
<dbReference type="SUPFAM" id="SSF51735">
    <property type="entry name" value="NAD(P)-binding Rossmann-fold domains"/>
    <property type="match status" value="1"/>
</dbReference>
<feature type="domain" description="6-phosphogluconate dehydrogenase NADP-binding" evidence="5">
    <location>
        <begin position="16"/>
        <end position="176"/>
    </location>
</feature>
<protein>
    <submittedName>
        <fullName evidence="7">NAD(P)-dependent oxidoreductase</fullName>
        <ecNumber evidence="7">1.1.-.-</ecNumber>
    </submittedName>
</protein>
<dbReference type="AlphaFoldDB" id="A0AAU7LSA8"/>
<evidence type="ECO:0000313" key="7">
    <source>
        <dbReference type="EMBL" id="XBP70524.1"/>
    </source>
</evidence>
<dbReference type="PANTHER" id="PTHR43060">
    <property type="entry name" value="3-HYDROXYISOBUTYRATE DEHYDROGENASE-LIKE 1, MITOCHONDRIAL-RELATED"/>
    <property type="match status" value="1"/>
</dbReference>
<dbReference type="GO" id="GO:0051287">
    <property type="term" value="F:NAD binding"/>
    <property type="evidence" value="ECO:0007669"/>
    <property type="project" value="InterPro"/>
</dbReference>
<feature type="domain" description="3-hydroxyisobutyrate dehydrogenase-like NAD-binding" evidence="6">
    <location>
        <begin position="179"/>
        <end position="298"/>
    </location>
</feature>
<comment type="similarity">
    <text evidence="1">Belongs to the HIBADH-related family.</text>
</comment>
<name>A0AAU7LSA8_9BURK</name>
<proteinExistence type="inferred from homology"/>
<organism evidence="7">
    <name type="scientific">Polaromonas hydrogenivorans</name>
    <dbReference type="NCBI Taxonomy" id="335476"/>
    <lineage>
        <taxon>Bacteria</taxon>
        <taxon>Pseudomonadati</taxon>
        <taxon>Pseudomonadota</taxon>
        <taxon>Betaproteobacteria</taxon>
        <taxon>Burkholderiales</taxon>
        <taxon>Comamonadaceae</taxon>
        <taxon>Polaromonas</taxon>
    </lineage>
</organism>
<dbReference type="Gene3D" id="1.10.1040.10">
    <property type="entry name" value="N-(1-d-carboxylethyl)-l-norvaline Dehydrogenase, domain 2"/>
    <property type="match status" value="1"/>
</dbReference>
<dbReference type="InterPro" id="IPR029154">
    <property type="entry name" value="HIBADH-like_NADP-bd"/>
</dbReference>
<dbReference type="InterPro" id="IPR013328">
    <property type="entry name" value="6PGD_dom2"/>
</dbReference>
<reference evidence="7" key="1">
    <citation type="submission" date="2024-05" db="EMBL/GenBank/DDBJ databases">
        <authorList>
            <person name="Bunk B."/>
            <person name="Swiderski J."/>
            <person name="Sproer C."/>
            <person name="Thiel V."/>
        </authorList>
    </citation>
    <scope>NUCLEOTIDE SEQUENCE</scope>
    <source>
        <strain evidence="7">DSM 17735</strain>
    </source>
</reference>
<dbReference type="PANTHER" id="PTHR43060:SF15">
    <property type="entry name" value="3-HYDROXYISOBUTYRATE DEHYDROGENASE-LIKE 1, MITOCHONDRIAL-RELATED"/>
    <property type="match status" value="1"/>
</dbReference>
<dbReference type="PROSITE" id="PS00895">
    <property type="entry name" value="3_HYDROXYISOBUT_DH"/>
    <property type="match status" value="1"/>
</dbReference>
<dbReference type="GO" id="GO:0016491">
    <property type="term" value="F:oxidoreductase activity"/>
    <property type="evidence" value="ECO:0007669"/>
    <property type="project" value="UniProtKB-KW"/>
</dbReference>
<feature type="active site" evidence="4">
    <location>
        <position position="185"/>
    </location>
</feature>
<keyword evidence="3" id="KW-0520">NAD</keyword>
<dbReference type="SUPFAM" id="SSF48179">
    <property type="entry name" value="6-phosphogluconate dehydrogenase C-terminal domain-like"/>
    <property type="match status" value="1"/>
</dbReference>
<dbReference type="EC" id="1.1.-.-" evidence="7"/>
<evidence type="ECO:0000259" key="6">
    <source>
        <dbReference type="Pfam" id="PF14833"/>
    </source>
</evidence>
<dbReference type="RefSeq" id="WP_349279886.1">
    <property type="nucleotide sequence ID" value="NZ_CBCSCU010000008.1"/>
</dbReference>
<evidence type="ECO:0000256" key="2">
    <source>
        <dbReference type="ARBA" id="ARBA00023002"/>
    </source>
</evidence>
<evidence type="ECO:0000256" key="4">
    <source>
        <dbReference type="PIRSR" id="PIRSR000103-1"/>
    </source>
</evidence>
<keyword evidence="2 7" id="KW-0560">Oxidoreductase</keyword>
<accession>A0AAU7LSA8</accession>
<dbReference type="EMBL" id="CP157675">
    <property type="protein sequence ID" value="XBP70524.1"/>
    <property type="molecule type" value="Genomic_DNA"/>
</dbReference>
<dbReference type="GO" id="GO:0016054">
    <property type="term" value="P:organic acid catabolic process"/>
    <property type="evidence" value="ECO:0007669"/>
    <property type="project" value="UniProtKB-ARBA"/>
</dbReference>